<reference evidence="1 2" key="1">
    <citation type="submission" date="2016-10" db="EMBL/GenBank/DDBJ databases">
        <authorList>
            <person name="de Groot N.N."/>
        </authorList>
    </citation>
    <scope>NUCLEOTIDE SEQUENCE [LARGE SCALE GENOMIC DNA]</scope>
    <source>
        <strain evidence="1 2">DSM 11363</strain>
    </source>
</reference>
<name>A0A1I0I5G9_9PSED</name>
<organism evidence="1 2">
    <name type="scientific">Pseudomonas graminis</name>
    <dbReference type="NCBI Taxonomy" id="158627"/>
    <lineage>
        <taxon>Bacteria</taxon>
        <taxon>Pseudomonadati</taxon>
        <taxon>Pseudomonadota</taxon>
        <taxon>Gammaproteobacteria</taxon>
        <taxon>Pseudomonadales</taxon>
        <taxon>Pseudomonadaceae</taxon>
        <taxon>Pseudomonas</taxon>
    </lineage>
</organism>
<dbReference type="Proteomes" id="UP000182332">
    <property type="component" value="Unassembled WGS sequence"/>
</dbReference>
<gene>
    <name evidence="1" type="ORF">SAMN05216197_1333</name>
</gene>
<dbReference type="AlphaFoldDB" id="A0A1I0I5G9"/>
<accession>A0A1I0I5G9</accession>
<evidence type="ECO:0000313" key="2">
    <source>
        <dbReference type="Proteomes" id="UP000182332"/>
    </source>
</evidence>
<evidence type="ECO:0000313" key="1">
    <source>
        <dbReference type="EMBL" id="SET91759.1"/>
    </source>
</evidence>
<dbReference type="EMBL" id="FOHW01000033">
    <property type="protein sequence ID" value="SET91759.1"/>
    <property type="molecule type" value="Genomic_DNA"/>
</dbReference>
<protein>
    <submittedName>
        <fullName evidence="1">Uncharacterized protein</fullName>
    </submittedName>
</protein>
<proteinExistence type="predicted"/>
<sequence length="74" mass="7896">MPVLAQAGFVVVVLALEADWVGQADLLGELRALFSRFTPRLVLGAPGGVAVVVGDFLRRAEVVALVPGQRINWQ</sequence>